<dbReference type="Gramene" id="HORVU.HOR_21595.PROJ.3HG00211680.1">
    <property type="protein sequence ID" value="cds:HORVU.HOR_21595.PROJ.3HG00211680.1"/>
    <property type="gene ID" value="HORVU.HOR_21595.PROJ.3HG00211680"/>
</dbReference>
<dbReference type="Gramene" id="HORVU.HOR_19184.PROJ.3HG00213400.1">
    <property type="protein sequence ID" value="cds:HORVU.HOR_19184.PROJ.3HG00213400.1"/>
    <property type="gene ID" value="HORVU.HOR_19184.PROJ.3HG00213400"/>
</dbReference>
<dbReference type="Gramene" id="HORVU.WBDC078.PROJ.3HG00207370.1">
    <property type="protein sequence ID" value="cds:HORVU.WBDC078.PROJ.3HG00207370.1"/>
    <property type="gene ID" value="HORVU.WBDC078.PROJ.3HG00207370"/>
</dbReference>
<feature type="region of interest" description="Disordered" evidence="1">
    <location>
        <begin position="36"/>
        <end position="65"/>
    </location>
</feature>
<dbReference type="Gramene" id="HORVU.HOR_3474.PROJ.3HG00213750.1">
    <property type="protein sequence ID" value="cds:HORVU.HOR_3474.PROJ.3HG00213750.1"/>
    <property type="gene ID" value="HORVU.HOR_3474.PROJ.3HG00213750"/>
</dbReference>
<proteinExistence type="evidence at transcript level"/>
<dbReference type="Gramene" id="HORVU.HOR_2830.PROJ.3HG00211540.1">
    <property type="protein sequence ID" value="cds:HORVU.HOR_2830.PROJ.3HG00211540.1"/>
    <property type="gene ID" value="HORVU.HOR_2830.PROJ.3HG00211540"/>
</dbReference>
<dbReference type="Gramene" id="HORVU.HID249.PROJ.3HG00205560.1">
    <property type="protein sequence ID" value="cds:HORVU.HID249.PROJ.3HG00205560.1"/>
    <property type="gene ID" value="HORVU.HID249.PROJ.3HG00205560"/>
</dbReference>
<dbReference type="Gramene" id="HORVU.ZDM02064.PROJ.3HG00292790.1">
    <property type="protein sequence ID" value="cds:HORVU.ZDM02064.PROJ.3HG00292790.1"/>
    <property type="gene ID" value="HORVU.ZDM02064.PROJ.3HG00292790"/>
</dbReference>
<dbReference type="Gramene" id="HORVU.HOR_13821.PROJ.3HG00731040.1">
    <property type="protein sequence ID" value="cds:HORVU.HOR_13821.PROJ.3HG00731040.1"/>
    <property type="gene ID" value="HORVU.HOR_13821.PROJ.3HG00731040"/>
</dbReference>
<dbReference type="Gramene" id="HORVU.HOR_18321.PROJ.3HG00214310.1">
    <property type="protein sequence ID" value="cds:HORVU.HOR_18321.PROJ.3HG00214310.1"/>
    <property type="gene ID" value="HORVU.HOR_18321.PROJ.3HG00214310"/>
</dbReference>
<dbReference type="Gramene" id="HORVU.AIZU_6.PROJ.3HG00213060.1">
    <property type="protein sequence ID" value="cds:HORVU.AIZU_6.PROJ.3HG00213060.1"/>
    <property type="gene ID" value="HORVU.AIZU_6.PROJ.3HG00213060"/>
</dbReference>
<evidence type="ECO:0000256" key="1">
    <source>
        <dbReference type="SAM" id="MobiDB-lite"/>
    </source>
</evidence>
<evidence type="ECO:0000256" key="2">
    <source>
        <dbReference type="SAM" id="SignalP"/>
    </source>
</evidence>
<dbReference type="Gramene" id="HORVU.HOR_7385.PROJ.3HG00212310.1">
    <property type="protein sequence ID" value="cds:HORVU.HOR_7385.PROJ.3HG00212310.1"/>
    <property type="gene ID" value="HORVU.HOR_7385.PROJ.3HG00212310"/>
</dbReference>
<dbReference type="AlphaFoldDB" id="P93181"/>
<evidence type="ECO:0000313" key="3">
    <source>
        <dbReference type="EMBL" id="CAA71773.1"/>
    </source>
</evidence>
<dbReference type="Gramene" id="HORVU.B1K-17-07.PROJ.3HG00207150.1">
    <property type="protein sequence ID" value="cds:HORVU.B1K-17-07.PROJ.3HG00207150.1"/>
    <property type="gene ID" value="HORVU.B1K-17-07.PROJ.3HG00207150"/>
</dbReference>
<keyword evidence="2" id="KW-0732">Signal</keyword>
<dbReference type="Gramene" id="HORVU.HOR_12184.PROJ.3HG00211770.1">
    <property type="protein sequence ID" value="cds:HORVU.HOR_12184.PROJ.3HG00211770.1"/>
    <property type="gene ID" value="HORVU.HOR_12184.PROJ.3HG00211770"/>
</dbReference>
<dbReference type="Gramene" id="HORVU.AKASHINRIKI.PROJ.3HG00732780.1">
    <property type="protein sequence ID" value="cds:HORVU.AKASHINRIKI.PROJ.3HG00732780.1"/>
    <property type="gene ID" value="HORVU.AKASHINRIKI.PROJ.3HG00732780"/>
</dbReference>
<dbReference type="Gramene" id="HORVU.OUN333.PROJ.3HG00736050.1">
    <property type="protein sequence ID" value="cds:HORVU.OUN333.PROJ.3HG00736050.1"/>
    <property type="gene ID" value="HORVU.OUN333.PROJ.3HG00736050"/>
</dbReference>
<dbReference type="Gramene" id="HORVU.HOR_1702.PROJ.3HG00214480.1">
    <property type="protein sequence ID" value="cds:HORVU.HOR_1702.PROJ.3HG00214480.1"/>
    <property type="gene ID" value="HORVU.HOR_1702.PROJ.3HG00214480"/>
</dbReference>
<dbReference type="Gramene" id="HORVU.HOR_8148.PROJ.3HG00784450.1">
    <property type="protein sequence ID" value="cds:HORVU.HOR_8148.PROJ.3HG00784450.1"/>
    <property type="gene ID" value="HORVU.HOR_8148.PROJ.3HG00784450"/>
</dbReference>
<dbReference type="Gramene" id="HORVU.HID380.PROJ.3HG00213180.1">
    <property type="protein sequence ID" value="cds:HORVU.HID380.PROJ.3HG00213180.1"/>
    <property type="gene ID" value="HORVU.HID380.PROJ.3HG00213180"/>
</dbReference>
<dbReference type="Gramene" id="HORVU.HOR_4224.PROJ.3HG00213570.1">
    <property type="protein sequence ID" value="cds:HORVU.HOR_4224.PROJ.3HG00213570.1"/>
    <property type="gene ID" value="HORVU.HOR_4224.PROJ.3HG00213570"/>
</dbReference>
<dbReference type="Gramene" id="HORVU.WBDC199.PROJ.3HG00207340.1">
    <property type="protein sequence ID" value="cds:HORVU.WBDC199.PROJ.3HG00207340.1"/>
    <property type="gene ID" value="HORVU.WBDC199.PROJ.3HG00207340"/>
</dbReference>
<dbReference type="Gramene" id="HORVU.HOR_10096.PROJ.3HG00213760.1">
    <property type="protein sequence ID" value="cds:HORVU.HOR_10096.PROJ.3HG00213760.1"/>
    <property type="gene ID" value="HORVU.HOR_10096.PROJ.3HG00213760"/>
</dbReference>
<dbReference type="EMBL" id="Y10813">
    <property type="protein sequence ID" value="CAA71773.1"/>
    <property type="molecule type" value="mRNA"/>
</dbReference>
<dbReference type="Gramene" id="HORVU.ZDM01467.PROJ.3HG00731880.1">
    <property type="protein sequence ID" value="cds:HORVU.ZDM01467.PROJ.3HG00731880.1"/>
    <property type="gene ID" value="HORVU.ZDM01467.PROJ.3HG00731880"/>
</dbReference>
<reference evidence="3" key="1">
    <citation type="journal article" date="1997" name="Physiol. Mol. Plant Pathol.">
        <title>Differential gene transcript accumulation in barley leaf epidermis and mesophyll in response to attack by Blumeria graminis f.sp. hordei (syn. Erysiphe graminis f.sp. hordei).</title>
        <authorList>
            <person name="Gregersen P.L."/>
            <person name="Thordal-Christensen H."/>
            <person name="Foerster H."/>
            <person name="Collinge D.B."/>
        </authorList>
    </citation>
    <scope>NUCLEOTIDE SEQUENCE</scope>
    <source>
        <tissue evidence="3">Leaf</tissue>
    </source>
</reference>
<dbReference type="Gramene" id="HORVU.FOMA.PROJ.3HG00215360.1">
    <property type="protein sequence ID" value="cds:HORVU.FOMA.PROJ.3HG00215360.1"/>
    <property type="gene ID" value="HORVU.FOMA.PROJ.3HG00215360"/>
</dbReference>
<dbReference type="Gramene" id="HORVU.F2327.PROJ.3HG00207070.1">
    <property type="protein sequence ID" value="cds:HORVU.F2327.PROJ.3HG00207070.1"/>
    <property type="gene ID" value="HORVU.F2327.PROJ.3HG00207070"/>
</dbReference>
<feature type="compositionally biased region" description="Pro residues" evidence="1">
    <location>
        <begin position="54"/>
        <end position="65"/>
    </location>
</feature>
<dbReference type="Gramene" id="HORVU.CHIKURIN_IBARAKI.PROJ.3HG00214760.1">
    <property type="protein sequence ID" value="cds:HORVU.CHIKURIN_IBARAKI.PROJ.3HG00214760.1"/>
    <property type="gene ID" value="HORVU.CHIKURIN_IBARAKI.PROJ.3HG00214760"/>
</dbReference>
<dbReference type="Gramene" id="HORVU.HOR_21599.PROJ.3HG00729640.1">
    <property type="protein sequence ID" value="cds:HORVU.HOR_21599.PROJ.3HG00729640.1"/>
    <property type="gene ID" value="HORVU.HOR_21599.PROJ.3HG00729640"/>
</dbReference>
<accession>P93181</accession>
<dbReference type="Gramene" id="HORVU.HOR_2779.PROJ.3HG00212640.1">
    <property type="protein sequence ID" value="cds:HORVU.HOR_2779.PROJ.3HG00212640.1"/>
    <property type="gene ID" value="HORVU.HOR_2779.PROJ.3HG00212640"/>
</dbReference>
<dbReference type="Gramene" id="HORVU.HOR_7552.PROJ.3HG00743900.1">
    <property type="protein sequence ID" value="cds:HORVU.HOR_7552.PROJ.3HG00743900.1"/>
    <property type="gene ID" value="HORVU.HOR_7552.PROJ.3HG00743900"/>
</dbReference>
<sequence length="65" mass="6803">MAHLLRTLATFLCVMLASLAFAAQGVFAARASTVRRDVNDPPYGSGWGATYGPPTGPLPGYPPPK</sequence>
<dbReference type="Gramene" id="HORVU.WBDC207.PROJ.3HG00208660.1">
    <property type="protein sequence ID" value="cds:HORVU.WBDC207.PROJ.3HG00208660.1"/>
    <property type="gene ID" value="HORVU.WBDC207.PROJ.3HG00208660"/>
</dbReference>
<dbReference type="Gramene" id="HORVU.HOR_3365.PROJ.3HG00288650.1">
    <property type="protein sequence ID" value="cds:HORVU.HOR_3365.PROJ.3HG00288650.1"/>
    <property type="gene ID" value="HORVU.HOR_3365.PROJ.3HG00288650"/>
</dbReference>
<protein>
    <submittedName>
        <fullName evidence="3">Pathogenesis-related protein</fullName>
    </submittedName>
</protein>
<dbReference type="Gramene" id="HORVU.HOR_7172.PROJ.3HG00205860.1">
    <property type="protein sequence ID" value="cds:HORVU.HOR_7172.PROJ.3HG00205860.1"/>
    <property type="gene ID" value="HORVU.HOR_7172.PROJ.3HG00205860"/>
</dbReference>
<dbReference type="Gramene" id="HORVU.HOR_8117.PROJ.3HG00213640.1">
    <property type="protein sequence ID" value="cds:HORVU.HOR_8117.PROJ.3HG00213640.1"/>
    <property type="gene ID" value="HORVU.HOR_8117.PROJ.3HG00213640"/>
</dbReference>
<dbReference type="Gramene" id="HORVU.HOR_14061.PROJ.3HG00213970.1">
    <property type="protein sequence ID" value="cds:HORVU.HOR_14061.PROJ.3HG00213970.1"/>
    <property type="gene ID" value="HORVU.HOR_14061.PROJ.3HG00213970"/>
</dbReference>
<dbReference type="Gramene" id="HORVU.HOR_10892.PROJ.3HG00215650.1">
    <property type="protein sequence ID" value="cds:HORVU.HOR_10892.PROJ.3HG00215650.1"/>
    <property type="gene ID" value="HORVU.HOR_10892.PROJ.3HG00215650"/>
</dbReference>
<dbReference type="PIR" id="T06171">
    <property type="entry name" value="T06171"/>
</dbReference>
<dbReference type="Gramene" id="HORVU.RGT_PLANET.PROJ.3HG00292510.1">
    <property type="protein sequence ID" value="cds:HORVU.RGT_PLANET.PROJ.3HG00292510.1"/>
    <property type="gene ID" value="HORVU.RGT_PLANET.PROJ.3HG00292510"/>
</dbReference>
<dbReference type="Gramene" id="HORVU.HID357.PROJ.3HG00207480.1">
    <property type="protein sequence ID" value="cds:HORVU.HID357.PROJ.3HG00207480.1"/>
    <property type="gene ID" value="HORVU.HID357.PROJ.3HG00207480"/>
</dbReference>
<feature type="chain" id="PRO_5004161568" evidence="2">
    <location>
        <begin position="29"/>
        <end position="65"/>
    </location>
</feature>
<dbReference type="Gramene" id="HORVU.GOLDEN_MELON.PROJ.3HG00217100.1">
    <property type="protein sequence ID" value="cds:HORVU.GOLDEN_MELON.PROJ.3HG00217100.1"/>
    <property type="gene ID" value="HORVU.GOLDEN_MELON.PROJ.3HG00217100"/>
</dbReference>
<feature type="signal peptide" evidence="2">
    <location>
        <begin position="1"/>
        <end position="28"/>
    </location>
</feature>
<dbReference type="Gramene" id="HORVU.HOR_21322.PROJ.3HG00212920.1">
    <property type="protein sequence ID" value="cds:HORVU.HOR_21322.PROJ.3HG00212920.1"/>
    <property type="gene ID" value="HORVU.HOR_21322.PROJ.3HG00212920"/>
</dbReference>
<dbReference type="Gramene" id="HORVU.HOR_13663.PROJ.3HG00214690.1">
    <property type="protein sequence ID" value="cds:HORVU.HOR_13663.PROJ.3HG00214690.1"/>
    <property type="gene ID" value="HORVU.HOR_13663.PROJ.3HG00214690"/>
</dbReference>
<dbReference type="Gramene" id="HORVU.BONUS.PROJ.3HG00215320.1">
    <property type="protein sequence ID" value="cds:HORVU.BONUS.PROJ.3HG00215320.1"/>
    <property type="gene ID" value="HORVU.BONUS.PROJ.3HG00215320"/>
</dbReference>
<organism evidence="3">
    <name type="scientific">Hordeum vulgare</name>
    <name type="common">Barley</name>
    <dbReference type="NCBI Taxonomy" id="4513"/>
    <lineage>
        <taxon>Eukaryota</taxon>
        <taxon>Viridiplantae</taxon>
        <taxon>Streptophyta</taxon>
        <taxon>Embryophyta</taxon>
        <taxon>Tracheophyta</taxon>
        <taxon>Spermatophyta</taxon>
        <taxon>Magnoliopsida</taxon>
        <taxon>Liliopsida</taxon>
        <taxon>Poales</taxon>
        <taxon>Poaceae</taxon>
        <taxon>BOP clade</taxon>
        <taxon>Pooideae</taxon>
        <taxon>Triticodae</taxon>
        <taxon>Triticeae</taxon>
        <taxon>Hordeinae</taxon>
        <taxon>Hordeum</taxon>
    </lineage>
</organism>
<name>P93181_HORVU</name>
<dbReference type="Gramene" id="HORVU.HID101.PROJ.3HG00209750.1">
    <property type="protein sequence ID" value="cds:HORVU.HID101.PROJ.3HG00209750.1"/>
    <property type="gene ID" value="HORVU.HID101.PROJ.3HG00209750"/>
</dbReference>